<reference evidence="2" key="1">
    <citation type="submission" date="2021-06" db="EMBL/GenBank/DDBJ databases">
        <title>Comparative genomics, transcriptomics and evolutionary studies reveal genomic signatures of adaptation to plant cell wall in hemibiotrophic fungi.</title>
        <authorList>
            <consortium name="DOE Joint Genome Institute"/>
            <person name="Baroncelli R."/>
            <person name="Diaz J.F."/>
            <person name="Benocci T."/>
            <person name="Peng M."/>
            <person name="Battaglia E."/>
            <person name="Haridas S."/>
            <person name="Andreopoulos W."/>
            <person name="Labutti K."/>
            <person name="Pangilinan J."/>
            <person name="Floch G.L."/>
            <person name="Makela M.R."/>
            <person name="Henrissat B."/>
            <person name="Grigoriev I.V."/>
            <person name="Crouch J.A."/>
            <person name="De Vries R.P."/>
            <person name="Sukno S.A."/>
            <person name="Thon M.R."/>
        </authorList>
    </citation>
    <scope>NUCLEOTIDE SEQUENCE</scope>
    <source>
        <strain evidence="2">MAFF235873</strain>
    </source>
</reference>
<feature type="region of interest" description="Disordered" evidence="1">
    <location>
        <begin position="89"/>
        <end position="113"/>
    </location>
</feature>
<evidence type="ECO:0000313" key="3">
    <source>
        <dbReference type="Proteomes" id="UP001232148"/>
    </source>
</evidence>
<gene>
    <name evidence="2" type="ORF">LX32DRAFT_204967</name>
</gene>
<evidence type="ECO:0000256" key="1">
    <source>
        <dbReference type="SAM" id="MobiDB-lite"/>
    </source>
</evidence>
<dbReference type="EMBL" id="MU843053">
    <property type="protein sequence ID" value="KAK2022227.1"/>
    <property type="molecule type" value="Genomic_DNA"/>
</dbReference>
<name>A0AAD9LVM4_9PEZI</name>
<dbReference type="AlphaFoldDB" id="A0AAD9LVM4"/>
<comment type="caution">
    <text evidence="2">The sequence shown here is derived from an EMBL/GenBank/DDBJ whole genome shotgun (WGS) entry which is preliminary data.</text>
</comment>
<sequence length="194" mass="21785">MPNANKILTWIGIFCQFPSVFPTALWIGHLVPRWSFTTTWTNEHGSHPRTFCRYRGHCSLVALIGQPVRGTMACHIRFQTWLRLTVAGGRRRPQPNHGGDALSARQTSKPHEHRPTLQVIVVSSHGAPCFALSESLGRTTDDRGREDERCISRREQTAQETVTLPSKLPSNPCQQNLKNGLGNGVTWLPLPNYQ</sequence>
<organism evidence="2 3">
    <name type="scientific">Colletotrichum zoysiae</name>
    <dbReference type="NCBI Taxonomy" id="1216348"/>
    <lineage>
        <taxon>Eukaryota</taxon>
        <taxon>Fungi</taxon>
        <taxon>Dikarya</taxon>
        <taxon>Ascomycota</taxon>
        <taxon>Pezizomycotina</taxon>
        <taxon>Sordariomycetes</taxon>
        <taxon>Hypocreomycetidae</taxon>
        <taxon>Glomerellales</taxon>
        <taxon>Glomerellaceae</taxon>
        <taxon>Colletotrichum</taxon>
        <taxon>Colletotrichum graminicola species complex</taxon>
    </lineage>
</organism>
<evidence type="ECO:0000313" key="2">
    <source>
        <dbReference type="EMBL" id="KAK2022227.1"/>
    </source>
</evidence>
<proteinExistence type="predicted"/>
<accession>A0AAD9LVM4</accession>
<dbReference type="Proteomes" id="UP001232148">
    <property type="component" value="Unassembled WGS sequence"/>
</dbReference>
<protein>
    <submittedName>
        <fullName evidence="2">Uncharacterized protein</fullName>
    </submittedName>
</protein>
<keyword evidence="3" id="KW-1185">Reference proteome</keyword>